<proteinExistence type="predicted"/>
<feature type="transmembrane region" description="Helical" evidence="1">
    <location>
        <begin position="69"/>
        <end position="93"/>
    </location>
</feature>
<keyword evidence="1" id="KW-0472">Membrane</keyword>
<keyword evidence="1" id="KW-1133">Transmembrane helix</keyword>
<dbReference type="RefSeq" id="WP_118299501.1">
    <property type="nucleotide sequence ID" value="NZ_JAQFDJ010000001.1"/>
</dbReference>
<dbReference type="AlphaFoldDB" id="A0A414X3L6"/>
<sequence>MGIKVLYDWILQSNRPAHMKAGMFVFIVMLVFCFFPLDIAFCKSAIVALATTAIAAVVVEYIQKKCGFIFDWLDALATVLLPGLITMLSTFIASTL</sequence>
<evidence type="ECO:0000256" key="1">
    <source>
        <dbReference type="SAM" id="Phobius"/>
    </source>
</evidence>
<accession>A0A414X3L6</accession>
<comment type="caution">
    <text evidence="2">The sequence shown here is derived from an EMBL/GenBank/DDBJ whole genome shotgun (WGS) entry which is preliminary data.</text>
</comment>
<dbReference type="Proteomes" id="UP000283329">
    <property type="component" value="Unassembled WGS sequence"/>
</dbReference>
<feature type="transmembrane region" description="Helical" evidence="1">
    <location>
        <begin position="45"/>
        <end position="62"/>
    </location>
</feature>
<protein>
    <submittedName>
        <fullName evidence="2">Uncharacterized protein</fullName>
    </submittedName>
</protein>
<dbReference type="EMBL" id="QRJR01000007">
    <property type="protein sequence ID" value="RHH47459.1"/>
    <property type="molecule type" value="Genomic_DNA"/>
</dbReference>
<evidence type="ECO:0000313" key="3">
    <source>
        <dbReference type="Proteomes" id="UP000283329"/>
    </source>
</evidence>
<keyword evidence="1" id="KW-0812">Transmembrane</keyword>
<reference evidence="2 3" key="1">
    <citation type="submission" date="2018-08" db="EMBL/GenBank/DDBJ databases">
        <title>A genome reference for cultivated species of the human gut microbiota.</title>
        <authorList>
            <person name="Zou Y."/>
            <person name="Xue W."/>
            <person name="Luo G."/>
        </authorList>
    </citation>
    <scope>NUCLEOTIDE SEQUENCE [LARGE SCALE GENOMIC DNA]</scope>
    <source>
        <strain evidence="2 3">AM17-48</strain>
    </source>
</reference>
<organism evidence="2 3">
    <name type="scientific">Bacteroides ovatus</name>
    <dbReference type="NCBI Taxonomy" id="28116"/>
    <lineage>
        <taxon>Bacteria</taxon>
        <taxon>Pseudomonadati</taxon>
        <taxon>Bacteroidota</taxon>
        <taxon>Bacteroidia</taxon>
        <taxon>Bacteroidales</taxon>
        <taxon>Bacteroidaceae</taxon>
        <taxon>Bacteroides</taxon>
    </lineage>
</organism>
<feature type="transmembrane region" description="Helical" evidence="1">
    <location>
        <begin position="21"/>
        <end position="39"/>
    </location>
</feature>
<name>A0A414X3L6_BACOV</name>
<gene>
    <name evidence="2" type="ORF">DW206_10275</name>
</gene>
<evidence type="ECO:0000313" key="2">
    <source>
        <dbReference type="EMBL" id="RHH47459.1"/>
    </source>
</evidence>